<protein>
    <submittedName>
        <fullName evidence="6">AraC family transcriptional regulator</fullName>
    </submittedName>
</protein>
<keyword evidence="2" id="KW-0238">DNA-binding</keyword>
<evidence type="ECO:0000256" key="1">
    <source>
        <dbReference type="ARBA" id="ARBA00023015"/>
    </source>
</evidence>
<feature type="compositionally biased region" description="Basic and acidic residues" evidence="4">
    <location>
        <begin position="325"/>
        <end position="335"/>
    </location>
</feature>
<dbReference type="PRINTS" id="PR00032">
    <property type="entry name" value="HTHARAC"/>
</dbReference>
<gene>
    <name evidence="6" type="ORF">LKD48_03975</name>
</gene>
<dbReference type="SUPFAM" id="SSF51215">
    <property type="entry name" value="Regulatory protein AraC"/>
    <property type="match status" value="1"/>
</dbReference>
<dbReference type="GO" id="GO:0003700">
    <property type="term" value="F:DNA-binding transcription factor activity"/>
    <property type="evidence" value="ECO:0007669"/>
    <property type="project" value="InterPro"/>
</dbReference>
<evidence type="ECO:0000256" key="2">
    <source>
        <dbReference type="ARBA" id="ARBA00023125"/>
    </source>
</evidence>
<dbReference type="EMBL" id="JAJEQN010000007">
    <property type="protein sequence ID" value="MCC2220805.1"/>
    <property type="molecule type" value="Genomic_DNA"/>
</dbReference>
<dbReference type="InterPro" id="IPR037923">
    <property type="entry name" value="HTH-like"/>
</dbReference>
<organism evidence="6 7">
    <name type="scientific">Anthropogastromicrobium aceti</name>
    <dbReference type="NCBI Taxonomy" id="2981768"/>
    <lineage>
        <taxon>Bacteria</taxon>
        <taxon>Bacillati</taxon>
        <taxon>Bacillota</taxon>
        <taxon>Clostridia</taxon>
        <taxon>Lachnospirales</taxon>
        <taxon>Lachnospiraceae</taxon>
        <taxon>Anthropogastromicrobium</taxon>
    </lineage>
</organism>
<dbReference type="PROSITE" id="PS00041">
    <property type="entry name" value="HTH_ARAC_FAMILY_1"/>
    <property type="match status" value="1"/>
</dbReference>
<evidence type="ECO:0000256" key="4">
    <source>
        <dbReference type="SAM" id="MobiDB-lite"/>
    </source>
</evidence>
<keyword evidence="1" id="KW-0805">Transcription regulation</keyword>
<dbReference type="PROSITE" id="PS01124">
    <property type="entry name" value="HTH_ARAC_FAMILY_2"/>
    <property type="match status" value="1"/>
</dbReference>
<dbReference type="PANTHER" id="PTHR43280">
    <property type="entry name" value="ARAC-FAMILY TRANSCRIPTIONAL REGULATOR"/>
    <property type="match status" value="1"/>
</dbReference>
<evidence type="ECO:0000259" key="5">
    <source>
        <dbReference type="PROSITE" id="PS01124"/>
    </source>
</evidence>
<feature type="compositionally biased region" description="Polar residues" evidence="4">
    <location>
        <begin position="338"/>
        <end position="347"/>
    </location>
</feature>
<dbReference type="SUPFAM" id="SSF46689">
    <property type="entry name" value="Homeodomain-like"/>
    <property type="match status" value="1"/>
</dbReference>
<dbReference type="Proteomes" id="UP001198200">
    <property type="component" value="Unassembled WGS sequence"/>
</dbReference>
<comment type="caution">
    <text evidence="6">The sequence shown here is derived from an EMBL/GenBank/DDBJ whole genome shotgun (WGS) entry which is preliminary data.</text>
</comment>
<dbReference type="PANTHER" id="PTHR43280:SF2">
    <property type="entry name" value="HTH-TYPE TRANSCRIPTIONAL REGULATOR EXSA"/>
    <property type="match status" value="1"/>
</dbReference>
<reference evidence="6 7" key="1">
    <citation type="submission" date="2021-10" db="EMBL/GenBank/DDBJ databases">
        <title>Anaerobic single-cell dispensing facilitates the cultivation of human gut bacteria.</title>
        <authorList>
            <person name="Afrizal A."/>
        </authorList>
    </citation>
    <scope>NUCLEOTIDE SEQUENCE [LARGE SCALE GENOMIC DNA]</scope>
    <source>
        <strain evidence="6 7">CLA-AA-H224</strain>
    </source>
</reference>
<evidence type="ECO:0000256" key="3">
    <source>
        <dbReference type="ARBA" id="ARBA00023163"/>
    </source>
</evidence>
<dbReference type="Pfam" id="PF12833">
    <property type="entry name" value="HTH_18"/>
    <property type="match status" value="1"/>
</dbReference>
<dbReference type="InterPro" id="IPR020449">
    <property type="entry name" value="Tscrpt_reg_AraC-type_HTH"/>
</dbReference>
<keyword evidence="7" id="KW-1185">Reference proteome</keyword>
<dbReference type="AlphaFoldDB" id="A0AAE3E2T3"/>
<dbReference type="InterPro" id="IPR018062">
    <property type="entry name" value="HTH_AraC-typ_CS"/>
</dbReference>
<keyword evidence="3" id="KW-0804">Transcription</keyword>
<proteinExistence type="predicted"/>
<sequence>MVSTTANFLSNFLSGMTSASKVSVSAMRRLIEHANPLITSLFDPEPPLFLPAALSLSDIRIFDANFAPTDGYCLLLITEGRGFLEFTKNTAQNITKDDTDHNNFDHYSLKKYSLFFFPLSKRWRLYLENAPWKFYLFFLSGSSISYYNKLFSDSVKEPFVISGSSMLPVQLSHLYDALSNCKNDPLWLDEQLTSLLCLTIKEARCHAQSSLPYMIPSYLISIRNSFHKNFAKPFSLAELETQYEISRFRIAHEFTAAFGQSPIAYLNCLRLQKACELLTCSDDRIGEISTAVGFENTNHFINLFRRQYGMTPGTYRKHHKQYITSERRSASELPREWSPNQPSQALH</sequence>
<dbReference type="GO" id="GO:0043565">
    <property type="term" value="F:sequence-specific DNA binding"/>
    <property type="evidence" value="ECO:0007669"/>
    <property type="project" value="InterPro"/>
</dbReference>
<dbReference type="InterPro" id="IPR009057">
    <property type="entry name" value="Homeodomain-like_sf"/>
</dbReference>
<name>A0AAE3E2T3_9FIRM</name>
<accession>A0AAE3E2T3</accession>
<feature type="region of interest" description="Disordered" evidence="4">
    <location>
        <begin position="325"/>
        <end position="347"/>
    </location>
</feature>
<evidence type="ECO:0000313" key="6">
    <source>
        <dbReference type="EMBL" id="MCC2220805.1"/>
    </source>
</evidence>
<dbReference type="SMART" id="SM00342">
    <property type="entry name" value="HTH_ARAC"/>
    <property type="match status" value="1"/>
</dbReference>
<dbReference type="Gene3D" id="1.10.10.60">
    <property type="entry name" value="Homeodomain-like"/>
    <property type="match status" value="2"/>
</dbReference>
<evidence type="ECO:0000313" key="7">
    <source>
        <dbReference type="Proteomes" id="UP001198200"/>
    </source>
</evidence>
<dbReference type="InterPro" id="IPR018060">
    <property type="entry name" value="HTH_AraC"/>
</dbReference>
<feature type="domain" description="HTH araC/xylS-type" evidence="5">
    <location>
        <begin position="220"/>
        <end position="318"/>
    </location>
</feature>
<dbReference type="RefSeq" id="WP_308731260.1">
    <property type="nucleotide sequence ID" value="NZ_JAJEQN010000007.1"/>
</dbReference>